<gene>
    <name evidence="3" type="primary">pf49</name>
    <name evidence="3" type="ordered locus">BDU_8019</name>
</gene>
<accession>B5RPH0</accession>
<feature type="domain" description="Plasmid partition protein putative N-terminal" evidence="1">
    <location>
        <begin position="20"/>
        <end position="123"/>
    </location>
</feature>
<evidence type="ECO:0000259" key="2">
    <source>
        <dbReference type="Pfam" id="PF25882"/>
    </source>
</evidence>
<dbReference type="AlphaFoldDB" id="B5RPH0"/>
<feature type="domain" description="Plasmid partition protein putative C-terminal" evidence="2">
    <location>
        <begin position="131"/>
        <end position="181"/>
    </location>
</feature>
<dbReference type="NCBIfam" id="NF033725">
    <property type="entry name" value="borfam_49"/>
    <property type="match status" value="1"/>
</dbReference>
<dbReference type="RefSeq" id="WP_012539794.1">
    <property type="nucleotide sequence ID" value="NC_011264.1"/>
</dbReference>
<geneLocation type="plasmid" evidence="3 4">
    <name>pl32</name>
</geneLocation>
<proteinExistence type="predicted"/>
<reference evidence="3 4" key="1">
    <citation type="journal article" date="2008" name="PLoS Genet.">
        <title>The genome of Borrelia recurrentis, the agent of deadly louse-borne relapsing fever, is a degraded subset of tick-borne Borrelia duttonii.</title>
        <authorList>
            <person name="Lescot M."/>
            <person name="Audic S."/>
            <person name="Robert C."/>
            <person name="Nguyen T.T."/>
            <person name="Blanc G."/>
            <person name="Cutler S.J."/>
            <person name="Wincker P."/>
            <person name="Couloux A."/>
            <person name="Claverie J.-M."/>
            <person name="Raoult D."/>
            <person name="Drancourt M."/>
        </authorList>
    </citation>
    <scope>NUCLEOTIDE SEQUENCE [LARGE SCALE GENOMIC DNA]</scope>
    <source>
        <strain evidence="3 4">Ly</strain>
    </source>
</reference>
<protein>
    <submittedName>
        <fullName evidence="3">PF49 plasmid partition protein</fullName>
    </submittedName>
</protein>
<dbReference type="InterPro" id="IPR058551">
    <property type="entry name" value="Plasmid_parti_C"/>
</dbReference>
<keyword evidence="3" id="KW-0614">Plasmid</keyword>
<evidence type="ECO:0000313" key="3">
    <source>
        <dbReference type="EMBL" id="ACH94256.1"/>
    </source>
</evidence>
<dbReference type="EMBL" id="CP000992">
    <property type="protein sequence ID" value="ACH94256.1"/>
    <property type="molecule type" value="Genomic_DNA"/>
</dbReference>
<evidence type="ECO:0000313" key="4">
    <source>
        <dbReference type="Proteomes" id="UP000000611"/>
    </source>
</evidence>
<dbReference type="HOGENOM" id="CLU_111029_0_0_12"/>
<dbReference type="KEGG" id="bdu:BDU_8019"/>
<evidence type="ECO:0000259" key="1">
    <source>
        <dbReference type="Pfam" id="PF01672"/>
    </source>
</evidence>
<dbReference type="InterPro" id="IPR002596">
    <property type="entry name" value="Plasmid_parti"/>
</dbReference>
<organism evidence="3 4">
    <name type="scientific">Borrelia duttonii (strain Ly)</name>
    <dbReference type="NCBI Taxonomy" id="412419"/>
    <lineage>
        <taxon>Bacteria</taxon>
        <taxon>Pseudomonadati</taxon>
        <taxon>Spirochaetota</taxon>
        <taxon>Spirochaetia</taxon>
        <taxon>Spirochaetales</taxon>
        <taxon>Borreliaceae</taxon>
        <taxon>Borrelia</taxon>
    </lineage>
</organism>
<dbReference type="Pfam" id="PF01672">
    <property type="entry name" value="Plasmid_parti_N"/>
    <property type="match status" value="1"/>
</dbReference>
<dbReference type="InterPro" id="IPR058550">
    <property type="entry name" value="Plasmid_parti_N"/>
</dbReference>
<dbReference type="OrthoDB" id="351052at2"/>
<name>B5RPH0_BORDL</name>
<keyword evidence="4" id="KW-1185">Reference proteome</keyword>
<sequence>MKNVVLSNRVLHANKDVKLINLKQESLIRYNELKEKLKQNARKEIYYKIENIRILKEIKDNEYYKLDGHKHFDSFIKDYRMAKTQVYAYLRLANAMEKGILAEQYIIENGINESLAIIKNKKTIKTKKIRRSSINSLSFKLKNQASYDFYKNNVKFIAFMLDTIFLNDRNYLQKLFQKYSNLHLDKKVVNIADLLEKFQ</sequence>
<dbReference type="Pfam" id="PF25882">
    <property type="entry name" value="Plasmid_parti_C"/>
    <property type="match status" value="1"/>
</dbReference>
<dbReference type="Proteomes" id="UP000000611">
    <property type="component" value="Plasmid pl32"/>
</dbReference>